<dbReference type="InterPro" id="IPR012876">
    <property type="entry name" value="DUF1677_pln"/>
</dbReference>
<evidence type="ECO:0000256" key="1">
    <source>
        <dbReference type="SAM" id="MobiDB-lite"/>
    </source>
</evidence>
<dbReference type="Pfam" id="PF07911">
    <property type="entry name" value="DUF1677"/>
    <property type="match status" value="1"/>
</dbReference>
<organism evidence="2 3">
    <name type="scientific">Thlaspi arvense</name>
    <name type="common">Field penny-cress</name>
    <dbReference type="NCBI Taxonomy" id="13288"/>
    <lineage>
        <taxon>Eukaryota</taxon>
        <taxon>Viridiplantae</taxon>
        <taxon>Streptophyta</taxon>
        <taxon>Embryophyta</taxon>
        <taxon>Tracheophyta</taxon>
        <taxon>Spermatophyta</taxon>
        <taxon>Magnoliopsida</taxon>
        <taxon>eudicotyledons</taxon>
        <taxon>Gunneridae</taxon>
        <taxon>Pentapetalae</taxon>
        <taxon>rosids</taxon>
        <taxon>malvids</taxon>
        <taxon>Brassicales</taxon>
        <taxon>Brassicaceae</taxon>
        <taxon>Thlaspideae</taxon>
        <taxon>Thlaspi</taxon>
    </lineage>
</organism>
<reference evidence="2 3" key="1">
    <citation type="submission" date="2022-03" db="EMBL/GenBank/DDBJ databases">
        <authorList>
            <person name="Nunn A."/>
            <person name="Chopra R."/>
            <person name="Nunn A."/>
            <person name="Contreras Garrido A."/>
        </authorList>
    </citation>
    <scope>NUCLEOTIDE SEQUENCE [LARGE SCALE GENOMIC DNA]</scope>
</reference>
<name>A0AAU9SKK9_THLAR</name>
<dbReference type="PANTHER" id="PTHR33108">
    <property type="entry name" value="OS01G0745000 PROTEIN"/>
    <property type="match status" value="1"/>
</dbReference>
<keyword evidence="3" id="KW-1185">Reference proteome</keyword>
<dbReference type="PANTHER" id="PTHR33108:SF32">
    <property type="entry name" value="DUF1677 FAMILY PROTEIN (DUF1677)"/>
    <property type="match status" value="1"/>
</dbReference>
<sequence length="172" mass="19226">MVFRETMTTSLINDPTMLISTPEAIIVSHQPSPASATQVSGDEPEQVTCDCCGLTEECTQSYIEMIRERYMGKWICGLCSEAVKYEVVRTKRLLTTEEAMARHMNMCYKFKSSSPPPNPTGHLISAMRQILRRSLDSPRMLRSMPSSPSKDEDDDCVSNVLARSDSCFASLT</sequence>
<dbReference type="AlphaFoldDB" id="A0AAU9SKK9"/>
<gene>
    <name evidence="2" type="ORF">TAV2_LOCUS16229</name>
</gene>
<accession>A0AAU9SKK9</accession>
<dbReference type="Proteomes" id="UP000836841">
    <property type="component" value="Chromosome 5"/>
</dbReference>
<evidence type="ECO:0000313" key="2">
    <source>
        <dbReference type="EMBL" id="CAH2066939.1"/>
    </source>
</evidence>
<feature type="compositionally biased region" description="Low complexity" evidence="1">
    <location>
        <begin position="137"/>
        <end position="148"/>
    </location>
</feature>
<evidence type="ECO:0008006" key="4">
    <source>
        <dbReference type="Google" id="ProtNLM"/>
    </source>
</evidence>
<protein>
    <recommendedName>
        <fullName evidence="4">DUF1677 family protein</fullName>
    </recommendedName>
</protein>
<evidence type="ECO:0000313" key="3">
    <source>
        <dbReference type="Proteomes" id="UP000836841"/>
    </source>
</evidence>
<dbReference type="EMBL" id="OU466861">
    <property type="protein sequence ID" value="CAH2066939.1"/>
    <property type="molecule type" value="Genomic_DNA"/>
</dbReference>
<proteinExistence type="predicted"/>
<feature type="region of interest" description="Disordered" evidence="1">
    <location>
        <begin position="137"/>
        <end position="156"/>
    </location>
</feature>